<dbReference type="STRING" id="52838.A0A4S8JUD6"/>
<gene>
    <name evidence="10" type="ORF">C4D60_Mb05t07370</name>
</gene>
<organism evidence="10 11">
    <name type="scientific">Musa balbisiana</name>
    <name type="common">Banana</name>
    <dbReference type="NCBI Taxonomy" id="52838"/>
    <lineage>
        <taxon>Eukaryota</taxon>
        <taxon>Viridiplantae</taxon>
        <taxon>Streptophyta</taxon>
        <taxon>Embryophyta</taxon>
        <taxon>Tracheophyta</taxon>
        <taxon>Spermatophyta</taxon>
        <taxon>Magnoliopsida</taxon>
        <taxon>Liliopsida</taxon>
        <taxon>Zingiberales</taxon>
        <taxon>Musaceae</taxon>
        <taxon>Musa</taxon>
    </lineage>
</organism>
<sequence length="277" mass="31021">MMAGIDADDERRSRGNGSFVFPANNVASNGKTSHLGSVQVAMALSHHNNSNANTPGTHILLYLCNLMQGFLLQLVQVAMVKEQPAYRANPSYPSMGLAPTPEDVRLPRMEPAVPPRYSTPVSIARQSNERSGRRNRYNRFQSFPNEENARVRQMEGVAMMGQPTLYDPMHMFDQHHGMRLDIDNMSYEELLALEERIGDVSTGLSEDAVRTSLSETIYCMSDRFQDGQDEDRCVICLEAYEDRDPLGQLNCKHMFHSSCITKLGFGTEVVDALELSP</sequence>
<dbReference type="EMBL" id="PYDT01000003">
    <property type="protein sequence ID" value="THU65791.1"/>
    <property type="molecule type" value="Genomic_DNA"/>
</dbReference>
<evidence type="ECO:0000256" key="8">
    <source>
        <dbReference type="SAM" id="MobiDB-lite"/>
    </source>
</evidence>
<dbReference type="Pfam" id="PF13639">
    <property type="entry name" value="zf-RING_2"/>
    <property type="match status" value="1"/>
</dbReference>
<name>A0A4S8JUD6_MUSBA</name>
<evidence type="ECO:0000256" key="7">
    <source>
        <dbReference type="ARBA" id="ARBA00022833"/>
    </source>
</evidence>
<reference evidence="10 11" key="1">
    <citation type="journal article" date="2019" name="Nat. Plants">
        <title>Genome sequencing of Musa balbisiana reveals subgenome evolution and function divergence in polyploid bananas.</title>
        <authorList>
            <person name="Yao X."/>
        </authorList>
    </citation>
    <scope>NUCLEOTIDE SEQUENCE [LARGE SCALE GENOMIC DNA]</scope>
    <source>
        <strain evidence="11">cv. DH-PKW</strain>
        <tissue evidence="10">Leaves</tissue>
    </source>
</reference>
<keyword evidence="3" id="KW-0808">Transferase</keyword>
<dbReference type="InterPro" id="IPR001841">
    <property type="entry name" value="Znf_RING"/>
</dbReference>
<keyword evidence="11" id="KW-1185">Reference proteome</keyword>
<keyword evidence="5" id="KW-0863">Zinc-finger</keyword>
<feature type="region of interest" description="Disordered" evidence="8">
    <location>
        <begin position="112"/>
        <end position="134"/>
    </location>
</feature>
<keyword evidence="7" id="KW-0862">Zinc</keyword>
<evidence type="ECO:0000256" key="1">
    <source>
        <dbReference type="ARBA" id="ARBA00000900"/>
    </source>
</evidence>
<evidence type="ECO:0000256" key="5">
    <source>
        <dbReference type="ARBA" id="ARBA00022771"/>
    </source>
</evidence>
<dbReference type="AlphaFoldDB" id="A0A4S8JUD6"/>
<proteinExistence type="predicted"/>
<comment type="caution">
    <text evidence="10">The sequence shown here is derived from an EMBL/GenBank/DDBJ whole genome shotgun (WGS) entry which is preliminary data.</text>
</comment>
<dbReference type="PANTHER" id="PTHR22937">
    <property type="entry name" value="E3 UBIQUITIN-PROTEIN LIGASE RNF165"/>
    <property type="match status" value="1"/>
</dbReference>
<dbReference type="GO" id="GO:0061630">
    <property type="term" value="F:ubiquitin protein ligase activity"/>
    <property type="evidence" value="ECO:0007669"/>
    <property type="project" value="UniProtKB-EC"/>
</dbReference>
<dbReference type="SUPFAM" id="SSF57850">
    <property type="entry name" value="RING/U-box"/>
    <property type="match status" value="1"/>
</dbReference>
<comment type="catalytic activity">
    <reaction evidence="1">
        <text>S-ubiquitinyl-[E2 ubiquitin-conjugating enzyme]-L-cysteine + [acceptor protein]-L-lysine = [E2 ubiquitin-conjugating enzyme]-L-cysteine + N(6)-ubiquitinyl-[acceptor protein]-L-lysine.</text>
        <dbReference type="EC" id="2.3.2.27"/>
    </reaction>
</comment>
<feature type="domain" description="RING-type" evidence="9">
    <location>
        <begin position="232"/>
        <end position="262"/>
    </location>
</feature>
<evidence type="ECO:0000313" key="11">
    <source>
        <dbReference type="Proteomes" id="UP000317650"/>
    </source>
</evidence>
<dbReference type="Proteomes" id="UP000317650">
    <property type="component" value="Chromosome 5"/>
</dbReference>
<dbReference type="Gene3D" id="3.30.40.10">
    <property type="entry name" value="Zinc/RING finger domain, C3HC4 (zinc finger)"/>
    <property type="match status" value="1"/>
</dbReference>
<accession>A0A4S8JUD6</accession>
<keyword evidence="4" id="KW-0479">Metal-binding</keyword>
<keyword evidence="6" id="KW-0833">Ubl conjugation pathway</keyword>
<evidence type="ECO:0000256" key="6">
    <source>
        <dbReference type="ARBA" id="ARBA00022786"/>
    </source>
</evidence>
<evidence type="ECO:0000256" key="2">
    <source>
        <dbReference type="ARBA" id="ARBA00012483"/>
    </source>
</evidence>
<evidence type="ECO:0000259" key="9">
    <source>
        <dbReference type="Pfam" id="PF13639"/>
    </source>
</evidence>
<dbReference type="InterPro" id="IPR045191">
    <property type="entry name" value="MBR1/2-like"/>
</dbReference>
<evidence type="ECO:0000313" key="10">
    <source>
        <dbReference type="EMBL" id="THU65791.1"/>
    </source>
</evidence>
<evidence type="ECO:0000256" key="3">
    <source>
        <dbReference type="ARBA" id="ARBA00022679"/>
    </source>
</evidence>
<dbReference type="EC" id="2.3.2.27" evidence="2"/>
<dbReference type="InterPro" id="IPR013083">
    <property type="entry name" value="Znf_RING/FYVE/PHD"/>
</dbReference>
<dbReference type="PANTHER" id="PTHR22937:SF65">
    <property type="entry name" value="E3 UBIQUITIN-PROTEIN LIGASE ARK2C"/>
    <property type="match status" value="1"/>
</dbReference>
<dbReference type="GO" id="GO:0008270">
    <property type="term" value="F:zinc ion binding"/>
    <property type="evidence" value="ECO:0007669"/>
    <property type="project" value="UniProtKB-KW"/>
</dbReference>
<protein>
    <recommendedName>
        <fullName evidence="2">RING-type E3 ubiquitin transferase</fullName>
        <ecNumber evidence="2">2.3.2.27</ecNumber>
    </recommendedName>
</protein>
<evidence type="ECO:0000256" key="4">
    <source>
        <dbReference type="ARBA" id="ARBA00022723"/>
    </source>
</evidence>